<dbReference type="InterPro" id="IPR007633">
    <property type="entry name" value="Phage_P2_Holin"/>
</dbReference>
<keyword evidence="1" id="KW-0812">Transmembrane</keyword>
<comment type="caution">
    <text evidence="2">The sequence shown here is derived from an EMBL/GenBank/DDBJ whole genome shotgun (WGS) entry which is preliminary data.</text>
</comment>
<feature type="transmembrane region" description="Helical" evidence="1">
    <location>
        <begin position="6"/>
        <end position="24"/>
    </location>
</feature>
<dbReference type="EMBL" id="JAVIPQ010000016">
    <property type="protein sequence ID" value="MDQ9554153.1"/>
    <property type="molecule type" value="Genomic_DNA"/>
</dbReference>
<proteinExistence type="predicted"/>
<dbReference type="Pfam" id="PF04550">
    <property type="entry name" value="Phage_holin_3_2"/>
    <property type="match status" value="1"/>
</dbReference>
<organism evidence="2 3">
    <name type="scientific">Serratia marcescens</name>
    <dbReference type="NCBI Taxonomy" id="615"/>
    <lineage>
        <taxon>Bacteria</taxon>
        <taxon>Pseudomonadati</taxon>
        <taxon>Pseudomonadota</taxon>
        <taxon>Gammaproteobacteria</taxon>
        <taxon>Enterobacterales</taxon>
        <taxon>Yersiniaceae</taxon>
        <taxon>Serratia</taxon>
    </lineage>
</organism>
<keyword evidence="1" id="KW-1133">Transmembrane helix</keyword>
<sequence length="100" mass="10444">MQEHEKTFWSLLLLGALIAIGKVLSSNEPITPRLFIGRVILGAGTAMVAGAALIWVPGLPVLGVVGLGAALGIAGHQAVELWLRRKGSSLLKGKGKHDTE</sequence>
<reference evidence="2 3" key="1">
    <citation type="submission" date="2023-07" db="EMBL/GenBank/DDBJ databases">
        <title>Pathogens genome sequencing project 196.</title>
        <authorList>
            <person name="Cao X."/>
        </authorList>
    </citation>
    <scope>NUCLEOTIDE SEQUENCE [LARGE SCALE GENOMIC DNA]</scope>
    <source>
        <strain evidence="2 3">SM41</strain>
    </source>
</reference>
<gene>
    <name evidence="2" type="ORF">RF091_01160</name>
</gene>
<protein>
    <submittedName>
        <fullName evidence="2">Phage holin family protein</fullName>
    </submittedName>
</protein>
<dbReference type="Proteomes" id="UP001234811">
    <property type="component" value="Unassembled WGS sequence"/>
</dbReference>
<accession>A0ABD5BCA5</accession>
<evidence type="ECO:0000256" key="1">
    <source>
        <dbReference type="SAM" id="Phobius"/>
    </source>
</evidence>
<feature type="transmembrane region" description="Helical" evidence="1">
    <location>
        <begin position="36"/>
        <end position="56"/>
    </location>
</feature>
<name>A0ABD5BCA5_SERMA</name>
<evidence type="ECO:0000313" key="3">
    <source>
        <dbReference type="Proteomes" id="UP001234811"/>
    </source>
</evidence>
<dbReference type="AlphaFoldDB" id="A0ABD5BCA5"/>
<evidence type="ECO:0000313" key="2">
    <source>
        <dbReference type="EMBL" id="MDQ9554153.1"/>
    </source>
</evidence>
<keyword evidence="1" id="KW-0472">Membrane</keyword>
<feature type="transmembrane region" description="Helical" evidence="1">
    <location>
        <begin position="62"/>
        <end position="83"/>
    </location>
</feature>
<dbReference type="RefSeq" id="WP_046897792.1">
    <property type="nucleotide sequence ID" value="NZ_CP119435.1"/>
</dbReference>